<reference evidence="2 3" key="1">
    <citation type="submission" date="2024-10" db="EMBL/GenBank/DDBJ databases">
        <title>The Natural Products Discovery Center: Release of the First 8490 Sequenced Strains for Exploring Actinobacteria Biosynthetic Diversity.</title>
        <authorList>
            <person name="Kalkreuter E."/>
            <person name="Kautsar S.A."/>
            <person name="Yang D."/>
            <person name="Bader C.D."/>
            <person name="Teijaro C.N."/>
            <person name="Fluegel L."/>
            <person name="Davis C.M."/>
            <person name="Simpson J.R."/>
            <person name="Lauterbach L."/>
            <person name="Steele A.D."/>
            <person name="Gui C."/>
            <person name="Meng S."/>
            <person name="Li G."/>
            <person name="Viehrig K."/>
            <person name="Ye F."/>
            <person name="Su P."/>
            <person name="Kiefer A.F."/>
            <person name="Nichols A."/>
            <person name="Cepeda A.J."/>
            <person name="Yan W."/>
            <person name="Fan B."/>
            <person name="Jiang Y."/>
            <person name="Adhikari A."/>
            <person name="Zheng C.-J."/>
            <person name="Schuster L."/>
            <person name="Cowan T.M."/>
            <person name="Smanski M.J."/>
            <person name="Chevrette M.G."/>
            <person name="De Carvalho L.P.S."/>
            <person name="Shen B."/>
        </authorList>
    </citation>
    <scope>NUCLEOTIDE SEQUENCE [LARGE SCALE GENOMIC DNA]</scope>
    <source>
        <strain evidence="2 3">NPDC007066</strain>
    </source>
</reference>
<dbReference type="SMART" id="SM00530">
    <property type="entry name" value="HTH_XRE"/>
    <property type="match status" value="1"/>
</dbReference>
<evidence type="ECO:0000313" key="3">
    <source>
        <dbReference type="Proteomes" id="UP001601288"/>
    </source>
</evidence>
<evidence type="ECO:0000313" key="2">
    <source>
        <dbReference type="EMBL" id="MFE9225901.1"/>
    </source>
</evidence>
<dbReference type="Proteomes" id="UP001601288">
    <property type="component" value="Unassembled WGS sequence"/>
</dbReference>
<dbReference type="Pfam" id="PF19054">
    <property type="entry name" value="DUF5753"/>
    <property type="match status" value="1"/>
</dbReference>
<dbReference type="InterPro" id="IPR043917">
    <property type="entry name" value="DUF5753"/>
</dbReference>
<proteinExistence type="predicted"/>
<feature type="domain" description="HTH cro/C1-type" evidence="1">
    <location>
        <begin position="18"/>
        <end position="62"/>
    </location>
</feature>
<dbReference type="Gene3D" id="1.10.260.40">
    <property type="entry name" value="lambda repressor-like DNA-binding domains"/>
    <property type="match status" value="1"/>
</dbReference>
<dbReference type="RefSeq" id="WP_358286505.1">
    <property type="nucleotide sequence ID" value="NZ_JBEYGJ010000026.1"/>
</dbReference>
<dbReference type="SUPFAM" id="SSF47413">
    <property type="entry name" value="lambda repressor-like DNA-binding domains"/>
    <property type="match status" value="1"/>
</dbReference>
<name>A0ABW6LBR1_9ACTN</name>
<dbReference type="InterPro" id="IPR001387">
    <property type="entry name" value="Cro/C1-type_HTH"/>
</dbReference>
<sequence>MGTRSTPTERQKRLGAELRRMRLAAGVTTEYAAGLLGIDRTRLSNMESGIRPFSAERIRTLACNYACTDETYVSALVTMAEGKERGWWEQHRGTLPAGLLDIAELEWHATRVRTAQVMHVPGLLQTEEYARAVFVAVLPRLSRLEVELRVAHRMERQQVFDRAVPLPYVAYVHEAALRMPYGDTEATRRQLEHLAAQSERESVDVRVVPTSVSGFPGAGHALLYADGAVPQLDTVQLDSAHGPEFTGAEAQLTKYRAHLDWMDDAALRSAASRDLIRNVAREL</sequence>
<accession>A0ABW6LBR1</accession>
<protein>
    <submittedName>
        <fullName evidence="2">Helix-turn-helix transcriptional regulator</fullName>
    </submittedName>
</protein>
<organism evidence="2 3">
    <name type="scientific">Streptomyces massasporeus</name>
    <dbReference type="NCBI Taxonomy" id="67324"/>
    <lineage>
        <taxon>Bacteria</taxon>
        <taxon>Bacillati</taxon>
        <taxon>Actinomycetota</taxon>
        <taxon>Actinomycetes</taxon>
        <taxon>Kitasatosporales</taxon>
        <taxon>Streptomycetaceae</taxon>
        <taxon>Streptomyces</taxon>
    </lineage>
</organism>
<keyword evidence="3" id="KW-1185">Reference proteome</keyword>
<dbReference type="InterPro" id="IPR010982">
    <property type="entry name" value="Lambda_DNA-bd_dom_sf"/>
</dbReference>
<dbReference type="CDD" id="cd00093">
    <property type="entry name" value="HTH_XRE"/>
    <property type="match status" value="1"/>
</dbReference>
<evidence type="ECO:0000259" key="1">
    <source>
        <dbReference type="PROSITE" id="PS50943"/>
    </source>
</evidence>
<dbReference type="Pfam" id="PF13560">
    <property type="entry name" value="HTH_31"/>
    <property type="match status" value="1"/>
</dbReference>
<comment type="caution">
    <text evidence="2">The sequence shown here is derived from an EMBL/GenBank/DDBJ whole genome shotgun (WGS) entry which is preliminary data.</text>
</comment>
<dbReference type="PROSITE" id="PS50943">
    <property type="entry name" value="HTH_CROC1"/>
    <property type="match status" value="1"/>
</dbReference>
<gene>
    <name evidence="2" type="ORF">ACFYM3_14950</name>
</gene>
<dbReference type="EMBL" id="JBIAFP010000007">
    <property type="protein sequence ID" value="MFE9225901.1"/>
    <property type="molecule type" value="Genomic_DNA"/>
</dbReference>